<feature type="compositionally biased region" description="Polar residues" evidence="1">
    <location>
        <begin position="142"/>
        <end position="159"/>
    </location>
</feature>
<feature type="region of interest" description="Disordered" evidence="1">
    <location>
        <begin position="326"/>
        <end position="348"/>
    </location>
</feature>
<evidence type="ECO:0000313" key="2">
    <source>
        <dbReference type="EMBL" id="KAF3046991.1"/>
    </source>
</evidence>
<proteinExistence type="predicted"/>
<dbReference type="OrthoDB" id="3794317at2759"/>
<name>A0A9P5C4R6_9PLEO</name>
<feature type="compositionally biased region" description="Basic and acidic residues" evidence="1">
    <location>
        <begin position="326"/>
        <end position="338"/>
    </location>
</feature>
<dbReference type="EMBL" id="SWKV01000003">
    <property type="protein sequence ID" value="KAF3046991.1"/>
    <property type="molecule type" value="Genomic_DNA"/>
</dbReference>
<sequence>MSQPSAASVDPSLTDQDLFTQAQLDQLFNTVGYDPNAYIQTSPQTAIRFGLQQYYTSPSVAANPVQTPDFFNYNFDHFATGYPTPGQNTPHPYPVEQQQCLDSRQDVCLAFRQRPQPVRSHTNTPCLQPSHPTPDYTRRRSLSQSAIDHTAPVNTQASNPVFMRLQAPRARSESPGTHANKRRAGHHSRSTSQDTSSRGHHTREQAPTSMPHHVNGLVPTHIGDPLSPDSPRFHHSAAQQQWPSQDGLVGGIVFRHMAPEQMEQSRKIIEIGAISVQQHVDPVLEQSGPTMLRKIEEVERYLKAECGECDGALRGCATIREALARKEDGSPTSHESDASRNTLDAPSNIMSKLDDDFFGDGGDEANDDVLMNMLMQENATPFTKEHV</sequence>
<reference evidence="2" key="1">
    <citation type="submission" date="2019-04" db="EMBL/GenBank/DDBJ databases">
        <title>Sequencing of skin fungus with MAO and IRED activity.</title>
        <authorList>
            <person name="Marsaioli A.J."/>
            <person name="Bonatto J.M.C."/>
            <person name="Reis Junior O."/>
        </authorList>
    </citation>
    <scope>NUCLEOTIDE SEQUENCE</scope>
    <source>
        <strain evidence="2">28M1</strain>
    </source>
</reference>
<evidence type="ECO:0000256" key="1">
    <source>
        <dbReference type="SAM" id="MobiDB-lite"/>
    </source>
</evidence>
<keyword evidence="3" id="KW-1185">Reference proteome</keyword>
<comment type="caution">
    <text evidence="2">The sequence shown here is derived from an EMBL/GenBank/DDBJ whole genome shotgun (WGS) entry which is preliminary data.</text>
</comment>
<accession>A0A9P5C4R6</accession>
<feature type="compositionally biased region" description="Polar residues" evidence="1">
    <location>
        <begin position="339"/>
        <end position="348"/>
    </location>
</feature>
<dbReference type="AlphaFoldDB" id="A0A9P5C4R6"/>
<gene>
    <name evidence="2" type="ORF">E8E12_010055</name>
</gene>
<feature type="compositionally biased region" description="Basic residues" evidence="1">
    <location>
        <begin position="179"/>
        <end position="189"/>
    </location>
</feature>
<feature type="region of interest" description="Disordered" evidence="1">
    <location>
        <begin position="114"/>
        <end position="242"/>
    </location>
</feature>
<dbReference type="Proteomes" id="UP000758155">
    <property type="component" value="Unassembled WGS sequence"/>
</dbReference>
<protein>
    <submittedName>
        <fullName evidence="2">Uncharacterized protein</fullName>
    </submittedName>
</protein>
<evidence type="ECO:0000313" key="3">
    <source>
        <dbReference type="Proteomes" id="UP000758155"/>
    </source>
</evidence>
<organism evidence="2 3">
    <name type="scientific">Didymella heteroderae</name>
    <dbReference type="NCBI Taxonomy" id="1769908"/>
    <lineage>
        <taxon>Eukaryota</taxon>
        <taxon>Fungi</taxon>
        <taxon>Dikarya</taxon>
        <taxon>Ascomycota</taxon>
        <taxon>Pezizomycotina</taxon>
        <taxon>Dothideomycetes</taxon>
        <taxon>Pleosporomycetidae</taxon>
        <taxon>Pleosporales</taxon>
        <taxon>Pleosporineae</taxon>
        <taxon>Didymellaceae</taxon>
        <taxon>Didymella</taxon>
    </lineage>
</organism>